<evidence type="ECO:0000256" key="1">
    <source>
        <dbReference type="SAM" id="Phobius"/>
    </source>
</evidence>
<reference evidence="2 3" key="1">
    <citation type="submission" date="2018-05" db="EMBL/GenBank/DDBJ databases">
        <title>Genomic Encyclopedia of Type Strains, Phase IV (KMG-IV): sequencing the most valuable type-strain genomes for metagenomic binning, comparative biology and taxonomic classification.</title>
        <authorList>
            <person name="Goeker M."/>
        </authorList>
    </citation>
    <scope>NUCLEOTIDE SEQUENCE [LARGE SCALE GENOMIC DNA]</scope>
    <source>
        <strain evidence="2 3">DSM 28579</strain>
    </source>
</reference>
<dbReference type="EMBL" id="QENZ01000009">
    <property type="protein sequence ID" value="PVX48852.1"/>
    <property type="molecule type" value="Genomic_DNA"/>
</dbReference>
<proteinExistence type="predicted"/>
<feature type="transmembrane region" description="Helical" evidence="1">
    <location>
        <begin position="88"/>
        <end position="107"/>
    </location>
</feature>
<evidence type="ECO:0000313" key="3">
    <source>
        <dbReference type="Proteomes" id="UP000251835"/>
    </source>
</evidence>
<dbReference type="Proteomes" id="UP000251835">
    <property type="component" value="Unassembled WGS sequence"/>
</dbReference>
<protein>
    <recommendedName>
        <fullName evidence="4">DUF2269 domain-containing protein</fullName>
    </recommendedName>
</protein>
<feature type="transmembrane region" description="Helical" evidence="1">
    <location>
        <begin position="55"/>
        <end position="76"/>
    </location>
</feature>
<gene>
    <name evidence="2" type="ORF">C7377_1875</name>
</gene>
<dbReference type="OrthoDB" id="156858at2"/>
<feature type="transmembrane region" description="Helical" evidence="1">
    <location>
        <begin position="12"/>
        <end position="35"/>
    </location>
</feature>
<name>A0A7L4UMZ7_BALHA</name>
<organism evidence="2 3">
    <name type="scientific">Balneicella halophila</name>
    <dbReference type="NCBI Taxonomy" id="1537566"/>
    <lineage>
        <taxon>Bacteria</taxon>
        <taxon>Pseudomonadati</taxon>
        <taxon>Bacteroidota</taxon>
        <taxon>Bacteroidia</taxon>
        <taxon>Bacteroidales</taxon>
        <taxon>Balneicellaceae</taxon>
        <taxon>Balneicella</taxon>
    </lineage>
</organism>
<accession>A0A7L4UMZ7</accession>
<comment type="caution">
    <text evidence="2">The sequence shown here is derived from an EMBL/GenBank/DDBJ whole genome shotgun (WGS) entry which is preliminary data.</text>
</comment>
<evidence type="ECO:0008006" key="4">
    <source>
        <dbReference type="Google" id="ProtNLM"/>
    </source>
</evidence>
<feature type="transmembrane region" description="Helical" evidence="1">
    <location>
        <begin position="137"/>
        <end position="157"/>
    </location>
</feature>
<dbReference type="RefSeq" id="WP_133241485.1">
    <property type="nucleotide sequence ID" value="NZ_QENZ01000009.1"/>
</dbReference>
<keyword evidence="1" id="KW-0472">Membrane</keyword>
<keyword evidence="1" id="KW-1133">Transmembrane helix</keyword>
<dbReference type="AlphaFoldDB" id="A0A7L4UMZ7"/>
<keyword evidence="3" id="KW-1185">Reference proteome</keyword>
<evidence type="ECO:0000313" key="2">
    <source>
        <dbReference type="EMBL" id="PVX48852.1"/>
    </source>
</evidence>
<sequence length="168" mass="19366">MAYFSKNTRKTIVFIHVLFSSLWIGAAISMVIIGFTKNPDTVSELLAYNFATKLIDDWIVIASASLSFLSGVLLCWKTAWGFFKHWWVAVKFILTFALLILGTFWLGKWTNESVYMVRDLGEEIYSNETYSTYQSSLNLWGTIQVGALVFLYFISVFKPWKRLIAEKK</sequence>
<keyword evidence="1" id="KW-0812">Transmembrane</keyword>